<feature type="domain" description="SseB protein N-terminal" evidence="1">
    <location>
        <begin position="133"/>
        <end position="235"/>
    </location>
</feature>
<evidence type="ECO:0000313" key="2">
    <source>
        <dbReference type="EMBL" id="RLP71257.1"/>
    </source>
</evidence>
<gene>
    <name evidence="2" type="ORF">D9V30_02265</name>
</gene>
<evidence type="ECO:0000313" key="3">
    <source>
        <dbReference type="Proteomes" id="UP000275395"/>
    </source>
</evidence>
<dbReference type="AlphaFoldDB" id="A0A3L6ZTP6"/>
<protein>
    <recommendedName>
        <fullName evidence="1">SseB protein N-terminal domain-containing protein</fullName>
    </recommendedName>
</protein>
<sequence>MGRTCVVQAFAGDGLQTTTRRKARNHPVTERPDLIDEHFERAIAVVDEFATDIGVFAATSAVKYLSTARRERAAGIPRQARALDVARVIAEAGGALHLPEAVDAALVDLERAQQNTPSGRTLDRGFVRQLVEREDSQRGALLARHATDFVLVPSHRSRADELSVVELSDAKGNRYVPAFTGHDQFELWQESRQGHSDEEIITTAVLLGQLGELLAASSAVAVVVNPMAENCLLSRPTLGVPAAPQSIPAQTRVAFGVPASVPEGLSALVRSLITASGVDDAAIAQIVQGEGAPEIVVVVSHDGAGQGLERFVEGLHAQLPAGQAVGVLDGRTALGARILASVPGER</sequence>
<organism evidence="2 3">
    <name type="scientific">Mycetocola reblochoni</name>
    <dbReference type="NCBI Taxonomy" id="331618"/>
    <lineage>
        <taxon>Bacteria</taxon>
        <taxon>Bacillati</taxon>
        <taxon>Actinomycetota</taxon>
        <taxon>Actinomycetes</taxon>
        <taxon>Micrococcales</taxon>
        <taxon>Microbacteriaceae</taxon>
        <taxon>Mycetocola</taxon>
    </lineage>
</organism>
<accession>A0A3L6ZTP6</accession>
<comment type="caution">
    <text evidence="2">The sequence shown here is derived from an EMBL/GenBank/DDBJ whole genome shotgun (WGS) entry which is preliminary data.</text>
</comment>
<proteinExistence type="predicted"/>
<dbReference type="Proteomes" id="UP000275395">
    <property type="component" value="Unassembled WGS sequence"/>
</dbReference>
<dbReference type="Pfam" id="PF07179">
    <property type="entry name" value="SseB"/>
    <property type="match status" value="1"/>
</dbReference>
<dbReference type="InterPro" id="IPR009839">
    <property type="entry name" value="SseB_N"/>
</dbReference>
<name>A0A3L6ZTP6_9MICO</name>
<evidence type="ECO:0000259" key="1">
    <source>
        <dbReference type="Pfam" id="PF07179"/>
    </source>
</evidence>
<reference evidence="2 3" key="1">
    <citation type="submission" date="2018-10" db="EMBL/GenBank/DDBJ databases">
        <authorList>
            <person name="Li J."/>
        </authorList>
    </citation>
    <scope>NUCLEOTIDE SEQUENCE [LARGE SCALE GENOMIC DNA]</scope>
    <source>
        <strain evidence="2 3">JCM 30549</strain>
    </source>
</reference>
<dbReference type="EMBL" id="RCUW01000001">
    <property type="protein sequence ID" value="RLP71257.1"/>
    <property type="molecule type" value="Genomic_DNA"/>
</dbReference>